<gene>
    <name evidence="1" type="ORF">SDJN03_22467</name>
</gene>
<protein>
    <submittedName>
        <fullName evidence="1">Uncharacterized protein</fullName>
    </submittedName>
</protein>
<organism evidence="1 2">
    <name type="scientific">Cucurbita argyrosperma subsp. sororia</name>
    <dbReference type="NCBI Taxonomy" id="37648"/>
    <lineage>
        <taxon>Eukaryota</taxon>
        <taxon>Viridiplantae</taxon>
        <taxon>Streptophyta</taxon>
        <taxon>Embryophyta</taxon>
        <taxon>Tracheophyta</taxon>
        <taxon>Spermatophyta</taxon>
        <taxon>Magnoliopsida</taxon>
        <taxon>eudicotyledons</taxon>
        <taxon>Gunneridae</taxon>
        <taxon>Pentapetalae</taxon>
        <taxon>rosids</taxon>
        <taxon>fabids</taxon>
        <taxon>Cucurbitales</taxon>
        <taxon>Cucurbitaceae</taxon>
        <taxon>Cucurbiteae</taxon>
        <taxon>Cucurbita</taxon>
    </lineage>
</organism>
<sequence length="68" mass="7467">MEKAAGTEVGNKKKTLGMVSVQVCQNGKAQQRQLTGQLKFGSEPRARSQNLLIDRITSSLILGLRRLI</sequence>
<feature type="non-terminal residue" evidence="1">
    <location>
        <position position="1"/>
    </location>
</feature>
<name>A0AAV6MJR0_9ROSI</name>
<dbReference type="EMBL" id="JAGKQH010000014">
    <property type="protein sequence ID" value="KAG6582465.1"/>
    <property type="molecule type" value="Genomic_DNA"/>
</dbReference>
<evidence type="ECO:0000313" key="2">
    <source>
        <dbReference type="Proteomes" id="UP000685013"/>
    </source>
</evidence>
<keyword evidence="2" id="KW-1185">Reference proteome</keyword>
<dbReference type="Proteomes" id="UP000685013">
    <property type="component" value="Chromosome 14"/>
</dbReference>
<proteinExistence type="predicted"/>
<comment type="caution">
    <text evidence="1">The sequence shown here is derived from an EMBL/GenBank/DDBJ whole genome shotgun (WGS) entry which is preliminary data.</text>
</comment>
<reference evidence="1 2" key="1">
    <citation type="journal article" date="2021" name="Hortic Res">
        <title>The domestication of Cucurbita argyrosperma as revealed by the genome of its wild relative.</title>
        <authorList>
            <person name="Barrera-Redondo J."/>
            <person name="Sanchez-de la Vega G."/>
            <person name="Aguirre-Liguori J.A."/>
            <person name="Castellanos-Morales G."/>
            <person name="Gutierrez-Guerrero Y.T."/>
            <person name="Aguirre-Dugua X."/>
            <person name="Aguirre-Planter E."/>
            <person name="Tenaillon M.I."/>
            <person name="Lira-Saade R."/>
            <person name="Eguiarte L.E."/>
        </authorList>
    </citation>
    <scope>NUCLEOTIDE SEQUENCE [LARGE SCALE GENOMIC DNA]</scope>
    <source>
        <strain evidence="1">JBR-2021</strain>
    </source>
</reference>
<dbReference type="AlphaFoldDB" id="A0AAV6MJR0"/>
<accession>A0AAV6MJR0</accession>
<evidence type="ECO:0000313" key="1">
    <source>
        <dbReference type="EMBL" id="KAG6582465.1"/>
    </source>
</evidence>